<evidence type="ECO:0000259" key="1">
    <source>
        <dbReference type="Pfam" id="PF19054"/>
    </source>
</evidence>
<dbReference type="InterPro" id="IPR043917">
    <property type="entry name" value="DUF5753"/>
</dbReference>
<feature type="domain" description="DUF5753" evidence="1">
    <location>
        <begin position="109"/>
        <end position="279"/>
    </location>
</feature>
<accession>A0A562V9K5</accession>
<dbReference type="Proteomes" id="UP000321617">
    <property type="component" value="Unassembled WGS sequence"/>
</dbReference>
<evidence type="ECO:0000313" key="3">
    <source>
        <dbReference type="Proteomes" id="UP000321617"/>
    </source>
</evidence>
<keyword evidence="3" id="KW-1185">Reference proteome</keyword>
<dbReference type="RefSeq" id="WP_244615630.1">
    <property type="nucleotide sequence ID" value="NZ_VLLL01000005.1"/>
</dbReference>
<proteinExistence type="predicted"/>
<dbReference type="Pfam" id="PF13560">
    <property type="entry name" value="HTH_31"/>
    <property type="match status" value="1"/>
</dbReference>
<comment type="caution">
    <text evidence="2">The sequence shown here is derived from an EMBL/GenBank/DDBJ whole genome shotgun (WGS) entry which is preliminary data.</text>
</comment>
<reference evidence="2 3" key="1">
    <citation type="journal article" date="2013" name="Stand. Genomic Sci.">
        <title>Genomic Encyclopedia of Type Strains, Phase I: The one thousand microbial genomes (KMG-I) project.</title>
        <authorList>
            <person name="Kyrpides N.C."/>
            <person name="Woyke T."/>
            <person name="Eisen J.A."/>
            <person name="Garrity G."/>
            <person name="Lilburn T.G."/>
            <person name="Beck B.J."/>
            <person name="Whitman W.B."/>
            <person name="Hugenholtz P."/>
            <person name="Klenk H.P."/>
        </authorList>
    </citation>
    <scope>NUCLEOTIDE SEQUENCE [LARGE SCALE GENOMIC DNA]</scope>
    <source>
        <strain evidence="2 3">DSM 45044</strain>
    </source>
</reference>
<sequence>MTSNRGRSTTPAIELGLQLRTERLRPRPGKPRGYSKEEVPRHIASSRTILDIENGRKRTVKSGTVRDLCAFYRSDPDLIEHLALLAQATREDDWTNAYGSVVDRDSWLYHQLEDRAARLKFHDSTSIPSLIQPKSYVEMIRDTTVVNLELTETDWEKAIQYRLDRRARWLASKRPMTCLIGEAAIAMHLNNDAKRELRQTMLELARLPFADVRLIPFSAGRYDLLGWELNLLEFDNGEEPIIRTRTARGAGFIAADSPTGNVIRRAFAQAARMSIPVEEYYA</sequence>
<dbReference type="AlphaFoldDB" id="A0A562V9K5"/>
<dbReference type="EMBL" id="VLLL01000005">
    <property type="protein sequence ID" value="TWJ14543.1"/>
    <property type="molecule type" value="Genomic_DNA"/>
</dbReference>
<gene>
    <name evidence="2" type="ORF">LX16_0228</name>
</gene>
<organism evidence="2 3">
    <name type="scientific">Stackebrandtia albiflava</name>
    <dbReference type="NCBI Taxonomy" id="406432"/>
    <lineage>
        <taxon>Bacteria</taxon>
        <taxon>Bacillati</taxon>
        <taxon>Actinomycetota</taxon>
        <taxon>Actinomycetes</taxon>
        <taxon>Glycomycetales</taxon>
        <taxon>Glycomycetaceae</taxon>
        <taxon>Stackebrandtia</taxon>
    </lineage>
</organism>
<name>A0A562V9K5_9ACTN</name>
<evidence type="ECO:0000313" key="2">
    <source>
        <dbReference type="EMBL" id="TWJ14543.1"/>
    </source>
</evidence>
<protein>
    <recommendedName>
        <fullName evidence="1">DUF5753 domain-containing protein</fullName>
    </recommendedName>
</protein>
<dbReference type="Pfam" id="PF19054">
    <property type="entry name" value="DUF5753"/>
    <property type="match status" value="1"/>
</dbReference>